<reference evidence="1" key="1">
    <citation type="journal article" date="2021" name="Proc. Natl. Acad. Sci. U.S.A.">
        <title>A Catalog of Tens of Thousands of Viruses from Human Metagenomes Reveals Hidden Associations with Chronic Diseases.</title>
        <authorList>
            <person name="Tisza M.J."/>
            <person name="Buck C.B."/>
        </authorList>
    </citation>
    <scope>NUCLEOTIDE SEQUENCE</scope>
    <source>
        <strain evidence="1">CtTBR23</strain>
    </source>
</reference>
<evidence type="ECO:0000313" key="1">
    <source>
        <dbReference type="EMBL" id="DAE00142.1"/>
    </source>
</evidence>
<dbReference type="EMBL" id="BK015299">
    <property type="protein sequence ID" value="DAE00142.1"/>
    <property type="molecule type" value="Genomic_DNA"/>
</dbReference>
<organism evidence="1">
    <name type="scientific">Siphoviridae sp. ctTBR23</name>
    <dbReference type="NCBI Taxonomy" id="2825515"/>
    <lineage>
        <taxon>Viruses</taxon>
        <taxon>Duplodnaviria</taxon>
        <taxon>Heunggongvirae</taxon>
        <taxon>Uroviricota</taxon>
        <taxon>Caudoviricetes</taxon>
    </lineage>
</organism>
<name>A0A8S5NZ97_9CAUD</name>
<protein>
    <submittedName>
        <fullName evidence="1">Uncharacterized protein</fullName>
    </submittedName>
</protein>
<accession>A0A8S5NZ97</accession>
<sequence length="30" mass="3416">MKIWSNPCGDVRAKAVKCSDFKKGDIYEII</sequence>
<proteinExistence type="predicted"/>